<dbReference type="EMBL" id="VNIA01000001">
    <property type="protein sequence ID" value="TYP99599.1"/>
    <property type="molecule type" value="Genomic_DNA"/>
</dbReference>
<dbReference type="Pfam" id="PF07980">
    <property type="entry name" value="SusD_RagB"/>
    <property type="match status" value="1"/>
</dbReference>
<evidence type="ECO:0000256" key="5">
    <source>
        <dbReference type="ARBA" id="ARBA00023237"/>
    </source>
</evidence>
<keyword evidence="5" id="KW-0998">Cell outer membrane</keyword>
<dbReference type="AlphaFoldDB" id="A0A5S5DYC7"/>
<name>A0A5S5DYC7_9FLAO</name>
<comment type="similarity">
    <text evidence="2">Belongs to the SusD family.</text>
</comment>
<organism evidence="8 9">
    <name type="scientific">Tenacibaculum adriaticum</name>
    <dbReference type="NCBI Taxonomy" id="413713"/>
    <lineage>
        <taxon>Bacteria</taxon>
        <taxon>Pseudomonadati</taxon>
        <taxon>Bacteroidota</taxon>
        <taxon>Flavobacteriia</taxon>
        <taxon>Flavobacteriales</taxon>
        <taxon>Flavobacteriaceae</taxon>
        <taxon>Tenacibaculum</taxon>
    </lineage>
</organism>
<dbReference type="PROSITE" id="PS51257">
    <property type="entry name" value="PROKAR_LIPOPROTEIN"/>
    <property type="match status" value="1"/>
</dbReference>
<keyword evidence="4" id="KW-0472">Membrane</keyword>
<gene>
    <name evidence="8" type="ORF">C7447_101199</name>
</gene>
<accession>A0A5S5DYC7</accession>
<evidence type="ECO:0000256" key="1">
    <source>
        <dbReference type="ARBA" id="ARBA00004442"/>
    </source>
</evidence>
<dbReference type="InterPro" id="IPR011990">
    <property type="entry name" value="TPR-like_helical_dom_sf"/>
</dbReference>
<evidence type="ECO:0000256" key="3">
    <source>
        <dbReference type="ARBA" id="ARBA00022729"/>
    </source>
</evidence>
<dbReference type="GO" id="GO:0009279">
    <property type="term" value="C:cell outer membrane"/>
    <property type="evidence" value="ECO:0007669"/>
    <property type="project" value="UniProtKB-SubCell"/>
</dbReference>
<evidence type="ECO:0000259" key="7">
    <source>
        <dbReference type="Pfam" id="PF14322"/>
    </source>
</evidence>
<evidence type="ECO:0000256" key="2">
    <source>
        <dbReference type="ARBA" id="ARBA00006275"/>
    </source>
</evidence>
<keyword evidence="9" id="KW-1185">Reference proteome</keyword>
<dbReference type="InterPro" id="IPR012944">
    <property type="entry name" value="SusD_RagB_dom"/>
</dbReference>
<comment type="caution">
    <text evidence="8">The sequence shown here is derived from an EMBL/GenBank/DDBJ whole genome shotgun (WGS) entry which is preliminary data.</text>
</comment>
<dbReference type="Proteomes" id="UP000323136">
    <property type="component" value="Unassembled WGS sequence"/>
</dbReference>
<evidence type="ECO:0000256" key="4">
    <source>
        <dbReference type="ARBA" id="ARBA00023136"/>
    </source>
</evidence>
<dbReference type="InterPro" id="IPR033985">
    <property type="entry name" value="SusD-like_N"/>
</dbReference>
<comment type="subcellular location">
    <subcellularLocation>
        <location evidence="1">Cell outer membrane</location>
    </subcellularLocation>
</comment>
<feature type="domain" description="SusD-like N-terminal" evidence="7">
    <location>
        <begin position="22"/>
        <end position="223"/>
    </location>
</feature>
<evidence type="ECO:0000259" key="6">
    <source>
        <dbReference type="Pfam" id="PF07980"/>
    </source>
</evidence>
<proteinExistence type="inferred from homology"/>
<evidence type="ECO:0000313" key="8">
    <source>
        <dbReference type="EMBL" id="TYP99599.1"/>
    </source>
</evidence>
<dbReference type="SUPFAM" id="SSF48452">
    <property type="entry name" value="TPR-like"/>
    <property type="match status" value="1"/>
</dbReference>
<protein>
    <submittedName>
        <fullName evidence="8">SusD-like starch-binding protein associating with outer membrane</fullName>
    </submittedName>
</protein>
<keyword evidence="3" id="KW-0732">Signal</keyword>
<dbReference type="Pfam" id="PF14322">
    <property type="entry name" value="SusD-like_3"/>
    <property type="match status" value="1"/>
</dbReference>
<dbReference type="RefSeq" id="WP_148868312.1">
    <property type="nucleotide sequence ID" value="NZ_VNIA01000001.1"/>
</dbReference>
<sequence length="439" mass="50533">MKIIINISLVLIMSLGFISCDDFLEIEPEGKVIPKTLEENRALITTAYNAFPVHKSYAAFRSDELILDSSTDDAPFFKDFYLWNDTNPDPITFEYPWLSFYTTVFYANHIINEGVSTIKQSEEKDQLIGEAYALRAFVYFDLVNLYGKPYNVTTSSQDKGVPIVLITDLEQVLSPSSVATVYEQVVADIERAKELINVNTQEVGKNYRFSKSALYTLEARVNLYMKNWDNALQSANKALTYNETLVDFNVDSTLPNQYNSSESILALEDVFGYKMNNASFISNDLIASYDRGNDLRFDLYFVENGTNYKARKGGTQDFICSMRTSELYLIKAEALLNLNQLDASKTALLSLLKNRYTTAYFTTLNTEIQSMDEAEYTQRLFEERRRELALEGHRWFDLRRNNQKEITHTYDGTVYTLEQNDPRYTLQYPRSAKLNNPNL</sequence>
<dbReference type="Gene3D" id="1.25.40.390">
    <property type="match status" value="1"/>
</dbReference>
<evidence type="ECO:0000313" key="9">
    <source>
        <dbReference type="Proteomes" id="UP000323136"/>
    </source>
</evidence>
<feature type="domain" description="RagB/SusD" evidence="6">
    <location>
        <begin position="301"/>
        <end position="427"/>
    </location>
</feature>
<reference evidence="8 9" key="1">
    <citation type="submission" date="2019-07" db="EMBL/GenBank/DDBJ databases">
        <title>Genomic Encyclopedia of Type Strains, Phase IV (KMG-IV): sequencing the most valuable type-strain genomes for metagenomic binning, comparative biology and taxonomic classification.</title>
        <authorList>
            <person name="Goeker M."/>
        </authorList>
    </citation>
    <scope>NUCLEOTIDE SEQUENCE [LARGE SCALE GENOMIC DNA]</scope>
    <source>
        <strain evidence="8 9">DSM 18961</strain>
    </source>
</reference>
<dbReference type="OrthoDB" id="630434at2"/>
<dbReference type="CDD" id="cd08977">
    <property type="entry name" value="SusD"/>
    <property type="match status" value="1"/>
</dbReference>